<evidence type="ECO:0000256" key="2">
    <source>
        <dbReference type="SAM" id="Phobius"/>
    </source>
</evidence>
<reference evidence="3 4" key="1">
    <citation type="submission" date="2020-05" db="EMBL/GenBank/DDBJ databases">
        <title>Hymenobacter terrestris sp. nov. and Hymenobacter lapidiphilus sp. nov., isolated from regoliths in Antarctica.</title>
        <authorList>
            <person name="Sedlacek I."/>
            <person name="Pantucek R."/>
            <person name="Zeman M."/>
            <person name="Holochova P."/>
            <person name="Kralova S."/>
            <person name="Stankova E."/>
            <person name="Sedo O."/>
            <person name="Micenkova L."/>
            <person name="Svec P."/>
            <person name="Gupta V."/>
            <person name="Sood U."/>
            <person name="Korpole U.S."/>
            <person name="Lal R."/>
        </authorList>
    </citation>
    <scope>NUCLEOTIDE SEQUENCE [LARGE SCALE GENOMIC DNA]</scope>
    <source>
        <strain evidence="3 4">P5252</strain>
    </source>
</reference>
<sequence>MSTATLAPDSSSSSRRRRRTSSYTRLEKEKKSEKRANYITAGILGAIALALLISLGVIAFNAAS</sequence>
<organism evidence="3 4">
    <name type="scientific">Hymenobacter terrestris</name>
    <dbReference type="NCBI Taxonomy" id="2748310"/>
    <lineage>
        <taxon>Bacteria</taxon>
        <taxon>Pseudomonadati</taxon>
        <taxon>Bacteroidota</taxon>
        <taxon>Cytophagia</taxon>
        <taxon>Cytophagales</taxon>
        <taxon>Hymenobacteraceae</taxon>
        <taxon>Hymenobacter</taxon>
    </lineage>
</organism>
<gene>
    <name evidence="3" type="ORF">HW556_01735</name>
</gene>
<evidence type="ECO:0000313" key="3">
    <source>
        <dbReference type="EMBL" id="NVO83591.1"/>
    </source>
</evidence>
<name>A0ABX2PZJ2_9BACT</name>
<accession>A0ABX2PZJ2</accession>
<keyword evidence="4" id="KW-1185">Reference proteome</keyword>
<protein>
    <submittedName>
        <fullName evidence="3">Uncharacterized protein</fullName>
    </submittedName>
</protein>
<evidence type="ECO:0000256" key="1">
    <source>
        <dbReference type="SAM" id="MobiDB-lite"/>
    </source>
</evidence>
<feature type="transmembrane region" description="Helical" evidence="2">
    <location>
        <begin position="38"/>
        <end position="60"/>
    </location>
</feature>
<comment type="caution">
    <text evidence="3">The sequence shown here is derived from an EMBL/GenBank/DDBJ whole genome shotgun (WGS) entry which is preliminary data.</text>
</comment>
<evidence type="ECO:0000313" key="4">
    <source>
        <dbReference type="Proteomes" id="UP000626554"/>
    </source>
</evidence>
<dbReference type="Proteomes" id="UP000626554">
    <property type="component" value="Unassembled WGS sequence"/>
</dbReference>
<keyword evidence="2" id="KW-0472">Membrane</keyword>
<proteinExistence type="predicted"/>
<feature type="region of interest" description="Disordered" evidence="1">
    <location>
        <begin position="1"/>
        <end position="33"/>
    </location>
</feature>
<keyword evidence="2" id="KW-1133">Transmembrane helix</keyword>
<dbReference type="EMBL" id="JABKAV010000003">
    <property type="protein sequence ID" value="NVO83591.1"/>
    <property type="molecule type" value="Genomic_DNA"/>
</dbReference>
<keyword evidence="2" id="KW-0812">Transmembrane</keyword>
<dbReference type="RefSeq" id="WP_176897394.1">
    <property type="nucleotide sequence ID" value="NZ_JABKAV010000003.1"/>
</dbReference>